<evidence type="ECO:0000256" key="3">
    <source>
        <dbReference type="ARBA" id="ARBA00007321"/>
    </source>
</evidence>
<dbReference type="CDD" id="cd23835">
    <property type="entry name" value="DRWD-N_CENP-O"/>
    <property type="match status" value="1"/>
</dbReference>
<sequence length="297" mass="33815">MASSQKHVFSLTGVLYQLERLEAHDQRSARPQDGHQGPQDSETDLEAKILKLRKLRDELRTKVKLHEAGARIPIANLEPYEPLKNSEENLKMKLEKAKAFFQAFHLTGLSGKLTTKGVCICFNTAFEGNILDSYYVDLIIKKPLQIHRHSVPVFIPLEQIAAKYLETNFQHFVYSLSEHLNGYSGRKYQADQLQCGFSAFLARPLQRNSLCTLLSFTYTMDPSGESFPFCARLVYQDLTTTLPTDVTITYQGTGATPASWENQRAVHETLFYKNALHKVFESFLRVRENFDCVSSVP</sequence>
<dbReference type="RefSeq" id="XP_020839617.1">
    <property type="nucleotide sequence ID" value="XM_020983958.1"/>
</dbReference>
<dbReference type="Proteomes" id="UP000515140">
    <property type="component" value="Unplaced"/>
</dbReference>
<dbReference type="CTD" id="79172"/>
<dbReference type="FunCoup" id="A0A6P5K3M1">
    <property type="interactions" value="2508"/>
</dbReference>
<dbReference type="PANTHER" id="PTHR14582">
    <property type="entry name" value="INNER KINETOCHORE SUBUNIT MAL2"/>
    <property type="match status" value="1"/>
</dbReference>
<gene>
    <name evidence="10" type="primary">CENPO</name>
</gene>
<evidence type="ECO:0000256" key="6">
    <source>
        <dbReference type="ARBA" id="ARBA00023242"/>
    </source>
</evidence>
<proteinExistence type="inferred from homology"/>
<dbReference type="InterPro" id="IPR018464">
    <property type="entry name" value="CENP-O"/>
</dbReference>
<dbReference type="KEGG" id="pcw:110206524"/>
<comment type="similarity">
    <text evidence="3">Belongs to the CENP-O/MCM21 family.</text>
</comment>
<organism evidence="9 10">
    <name type="scientific">Phascolarctos cinereus</name>
    <name type="common">Koala</name>
    <dbReference type="NCBI Taxonomy" id="38626"/>
    <lineage>
        <taxon>Eukaryota</taxon>
        <taxon>Metazoa</taxon>
        <taxon>Chordata</taxon>
        <taxon>Craniata</taxon>
        <taxon>Vertebrata</taxon>
        <taxon>Euteleostomi</taxon>
        <taxon>Mammalia</taxon>
        <taxon>Metatheria</taxon>
        <taxon>Diprotodontia</taxon>
        <taxon>Phascolarctidae</taxon>
        <taxon>Phascolarctos</taxon>
    </lineage>
</organism>
<dbReference type="GO" id="GO:0005634">
    <property type="term" value="C:nucleus"/>
    <property type="evidence" value="ECO:0007669"/>
    <property type="project" value="UniProtKB-SubCell"/>
</dbReference>
<name>A0A6P5K3M1_PHACI</name>
<dbReference type="PANTHER" id="PTHR14582:SF1">
    <property type="entry name" value="CENTROMERE PROTEIN O"/>
    <property type="match status" value="1"/>
</dbReference>
<accession>A0A6P5K3M1</accession>
<protein>
    <recommendedName>
        <fullName evidence="4">Centromere protein O</fullName>
    </recommendedName>
</protein>
<dbReference type="AlphaFoldDB" id="A0A6P5K3M1"/>
<evidence type="ECO:0000313" key="9">
    <source>
        <dbReference type="Proteomes" id="UP000515140"/>
    </source>
</evidence>
<dbReference type="GeneID" id="110206524"/>
<evidence type="ECO:0000256" key="5">
    <source>
        <dbReference type="ARBA" id="ARBA00022454"/>
    </source>
</evidence>
<feature type="region of interest" description="Disordered" evidence="8">
    <location>
        <begin position="24"/>
        <end position="43"/>
    </location>
</feature>
<comment type="subcellular location">
    <subcellularLocation>
        <location evidence="2">Chromosome</location>
        <location evidence="2">Centromere</location>
    </subcellularLocation>
    <subcellularLocation>
        <location evidence="1">Nucleus</location>
    </subcellularLocation>
</comment>
<reference evidence="10" key="1">
    <citation type="submission" date="2025-08" db="UniProtKB">
        <authorList>
            <consortium name="RefSeq"/>
        </authorList>
    </citation>
    <scope>IDENTIFICATION</scope>
    <source>
        <tissue evidence="10">Spleen</tissue>
    </source>
</reference>
<keyword evidence="5" id="KW-0158">Chromosome</keyword>
<dbReference type="InParanoid" id="A0A6P5K3M1"/>
<keyword evidence="6" id="KW-0539">Nucleus</keyword>
<dbReference type="CDD" id="cd23836">
    <property type="entry name" value="DRWD-C_CENP-O"/>
    <property type="match status" value="1"/>
</dbReference>
<evidence type="ECO:0000256" key="7">
    <source>
        <dbReference type="ARBA" id="ARBA00023328"/>
    </source>
</evidence>
<dbReference type="GO" id="GO:0031511">
    <property type="term" value="C:Mis6-Sim4 complex"/>
    <property type="evidence" value="ECO:0007669"/>
    <property type="project" value="TreeGrafter"/>
</dbReference>
<evidence type="ECO:0000256" key="2">
    <source>
        <dbReference type="ARBA" id="ARBA00004584"/>
    </source>
</evidence>
<evidence type="ECO:0000313" key="10">
    <source>
        <dbReference type="RefSeq" id="XP_020839617.1"/>
    </source>
</evidence>
<evidence type="ECO:0000256" key="8">
    <source>
        <dbReference type="SAM" id="MobiDB-lite"/>
    </source>
</evidence>
<dbReference type="Pfam" id="PF09496">
    <property type="entry name" value="CENP-O"/>
    <property type="match status" value="1"/>
</dbReference>
<evidence type="ECO:0000256" key="1">
    <source>
        <dbReference type="ARBA" id="ARBA00004123"/>
    </source>
</evidence>
<feature type="compositionally biased region" description="Basic and acidic residues" evidence="8">
    <location>
        <begin position="24"/>
        <end position="33"/>
    </location>
</feature>
<evidence type="ECO:0000256" key="4">
    <source>
        <dbReference type="ARBA" id="ARBA00016395"/>
    </source>
</evidence>
<keyword evidence="7" id="KW-0137">Centromere</keyword>
<keyword evidence="9" id="KW-1185">Reference proteome</keyword>